<keyword evidence="6" id="KW-0963">Cytoplasm</keyword>
<proteinExistence type="inferred from homology"/>
<dbReference type="InterPro" id="IPR009049">
    <property type="entry name" value="Argininosuccinate_lyase"/>
</dbReference>
<dbReference type="HAMAP" id="MF_00006">
    <property type="entry name" value="Arg_succ_lyase"/>
    <property type="match status" value="1"/>
</dbReference>
<sequence>MTDKKASNQMWGGRFASGPAAIMEAINASIGYDRKLYAQDIRGSIAHSEMLAKTGIISAGDQQKIADGLKTVLKEIEDGEFAFSTKLEDIHMNIEARLAELIGPAAGRLHTARSRNDQVAVDFRLWVKDEFHRVAEALKGLIAAFVERAEEHAETVMPGFTHLQTAQPVTFGHHCLAYAEMFARDLSRVRDAIERMDESPLGAAALAGTGFPIDRHMTARALGFREPTRNSLDSVSDRDYALEFLSIASIAGTHLSRLAEEIVIWSTPQFGFVRLSDSFSTGSSIMPQKKNPDAAELVRAKTGRLNGHLIGLLTVMKGLPLTYSKDMQEDKEAVFDAAETLDLMLAAMTGMVRDLTVNDAAMRQAAGSGYSTATDLADWLVRELGIPFREAHHVTGRAVALAEEKKVGLERLALDDLKSIHEGITQDIFSVLSVQNSVKSRKSFGGTAPAEVRRQVRYWKKRLAKG</sequence>
<dbReference type="Proteomes" id="UP001549143">
    <property type="component" value="Unassembled WGS sequence"/>
</dbReference>
<protein>
    <recommendedName>
        <fullName evidence="3 6">Argininosuccinate lyase</fullName>
        <shortName evidence="6">ASAL</shortName>
        <ecNumber evidence="3 6">4.3.2.1</ecNumber>
    </recommendedName>
    <alternativeName>
        <fullName evidence="6">Arginosuccinase</fullName>
    </alternativeName>
</protein>
<dbReference type="PRINTS" id="PR00149">
    <property type="entry name" value="FUMRATELYASE"/>
</dbReference>
<dbReference type="PANTHER" id="PTHR43814:SF1">
    <property type="entry name" value="ARGININOSUCCINATE LYASE"/>
    <property type="match status" value="1"/>
</dbReference>
<reference evidence="9 10" key="1">
    <citation type="submission" date="2024-06" db="EMBL/GenBank/DDBJ databases">
        <title>Genomic Encyclopedia of Type Strains, Phase IV (KMG-IV): sequencing the most valuable type-strain genomes for metagenomic binning, comparative biology and taxonomic classification.</title>
        <authorList>
            <person name="Goeker M."/>
        </authorList>
    </citation>
    <scope>NUCLEOTIDE SEQUENCE [LARGE SCALE GENOMIC DNA]</scope>
    <source>
        <strain evidence="9 10">DSM 19730</strain>
    </source>
</reference>
<evidence type="ECO:0000256" key="6">
    <source>
        <dbReference type="HAMAP-Rule" id="MF_00006"/>
    </source>
</evidence>
<evidence type="ECO:0000256" key="5">
    <source>
        <dbReference type="ARBA" id="ARBA00023239"/>
    </source>
</evidence>
<evidence type="ECO:0000256" key="3">
    <source>
        <dbReference type="ARBA" id="ARBA00012338"/>
    </source>
</evidence>
<dbReference type="SUPFAM" id="SSF48557">
    <property type="entry name" value="L-aspartase-like"/>
    <property type="match status" value="1"/>
</dbReference>
<comment type="caution">
    <text evidence="9">The sequence shown here is derived from an EMBL/GenBank/DDBJ whole genome shotgun (WGS) entry which is preliminary data.</text>
</comment>
<keyword evidence="5 6" id="KW-0456">Lyase</keyword>
<dbReference type="EMBL" id="JBEPMN010000005">
    <property type="protein sequence ID" value="MET3661469.1"/>
    <property type="molecule type" value="Genomic_DNA"/>
</dbReference>
<keyword evidence="4 6" id="KW-0055">Arginine biosynthesis</keyword>
<dbReference type="InterPro" id="IPR029419">
    <property type="entry name" value="Arg_succ_lyase_C"/>
</dbReference>
<evidence type="ECO:0000259" key="8">
    <source>
        <dbReference type="Pfam" id="PF14698"/>
    </source>
</evidence>
<evidence type="ECO:0000256" key="1">
    <source>
        <dbReference type="ARBA" id="ARBA00000985"/>
    </source>
</evidence>
<evidence type="ECO:0000256" key="2">
    <source>
        <dbReference type="ARBA" id="ARBA00004941"/>
    </source>
</evidence>
<dbReference type="InterPro" id="IPR008948">
    <property type="entry name" value="L-Aspartase-like"/>
</dbReference>
<dbReference type="Pfam" id="PF00206">
    <property type="entry name" value="Lyase_1"/>
    <property type="match status" value="1"/>
</dbReference>
<dbReference type="PRINTS" id="PR00145">
    <property type="entry name" value="ARGSUCLYASE"/>
</dbReference>
<dbReference type="EC" id="4.3.2.1" evidence="3 6"/>
<dbReference type="PROSITE" id="PS00163">
    <property type="entry name" value="FUMARATE_LYASES"/>
    <property type="match status" value="1"/>
</dbReference>
<dbReference type="Gene3D" id="1.10.40.30">
    <property type="entry name" value="Fumarase/aspartase (C-terminal domain)"/>
    <property type="match status" value="1"/>
</dbReference>
<name>A0ABV2KK50_9HYPH</name>
<dbReference type="InterPro" id="IPR000362">
    <property type="entry name" value="Fumarate_lyase_fam"/>
</dbReference>
<comment type="subcellular location">
    <subcellularLocation>
        <location evidence="6">Cytoplasm</location>
    </subcellularLocation>
</comment>
<gene>
    <name evidence="6" type="primary">argH</name>
    <name evidence="9" type="ORF">ABID44_001795</name>
</gene>
<dbReference type="Pfam" id="PF14698">
    <property type="entry name" value="ASL_C2"/>
    <property type="match status" value="1"/>
</dbReference>
<evidence type="ECO:0000259" key="7">
    <source>
        <dbReference type="Pfam" id="PF00206"/>
    </source>
</evidence>
<comment type="similarity">
    <text evidence="6">Belongs to the lyase 1 family. Argininosuccinate lyase subfamily.</text>
</comment>
<dbReference type="InterPro" id="IPR024083">
    <property type="entry name" value="Fumarase/histidase_N"/>
</dbReference>
<comment type="pathway">
    <text evidence="2 6">Amino-acid biosynthesis; L-arginine biosynthesis; L-arginine from L-ornithine and carbamoyl phosphate: step 3/3.</text>
</comment>
<evidence type="ECO:0000313" key="10">
    <source>
        <dbReference type="Proteomes" id="UP001549143"/>
    </source>
</evidence>
<dbReference type="PANTHER" id="PTHR43814">
    <property type="entry name" value="ARGININOSUCCINATE LYASE"/>
    <property type="match status" value="1"/>
</dbReference>
<evidence type="ECO:0000256" key="4">
    <source>
        <dbReference type="ARBA" id="ARBA00022571"/>
    </source>
</evidence>
<feature type="domain" description="Argininosuccinate lyase C-terminal" evidence="8">
    <location>
        <begin position="370"/>
        <end position="439"/>
    </location>
</feature>
<dbReference type="Gene3D" id="1.20.200.10">
    <property type="entry name" value="Fumarase/aspartase (Central domain)"/>
    <property type="match status" value="1"/>
</dbReference>
<comment type="catalytic activity">
    <reaction evidence="1 6">
        <text>2-(N(omega)-L-arginino)succinate = fumarate + L-arginine</text>
        <dbReference type="Rhea" id="RHEA:24020"/>
        <dbReference type="ChEBI" id="CHEBI:29806"/>
        <dbReference type="ChEBI" id="CHEBI:32682"/>
        <dbReference type="ChEBI" id="CHEBI:57472"/>
        <dbReference type="EC" id="4.3.2.1"/>
    </reaction>
</comment>
<dbReference type="Gene3D" id="1.10.275.10">
    <property type="entry name" value="Fumarase/aspartase (N-terminal domain)"/>
    <property type="match status" value="1"/>
</dbReference>
<feature type="domain" description="Fumarate lyase N-terminal" evidence="7">
    <location>
        <begin position="15"/>
        <end position="306"/>
    </location>
</feature>
<organism evidence="9 10">
    <name type="scientific">Aquamicrobium ahrensii</name>
    <dbReference type="NCBI Taxonomy" id="469551"/>
    <lineage>
        <taxon>Bacteria</taxon>
        <taxon>Pseudomonadati</taxon>
        <taxon>Pseudomonadota</taxon>
        <taxon>Alphaproteobacteria</taxon>
        <taxon>Hyphomicrobiales</taxon>
        <taxon>Phyllobacteriaceae</taxon>
        <taxon>Aquamicrobium</taxon>
    </lineage>
</organism>
<dbReference type="InterPro" id="IPR020557">
    <property type="entry name" value="Fumarate_lyase_CS"/>
</dbReference>
<evidence type="ECO:0000313" key="9">
    <source>
        <dbReference type="EMBL" id="MET3661469.1"/>
    </source>
</evidence>
<keyword evidence="10" id="KW-1185">Reference proteome</keyword>
<keyword evidence="6" id="KW-0028">Amino-acid biosynthesis</keyword>
<accession>A0ABV2KK50</accession>
<dbReference type="GO" id="GO:0004056">
    <property type="term" value="F:argininosuccinate lyase activity"/>
    <property type="evidence" value="ECO:0007669"/>
    <property type="project" value="UniProtKB-EC"/>
</dbReference>
<dbReference type="NCBIfam" id="TIGR00838">
    <property type="entry name" value="argH"/>
    <property type="match status" value="1"/>
</dbReference>
<dbReference type="InterPro" id="IPR022761">
    <property type="entry name" value="Fumarate_lyase_N"/>
</dbReference>
<dbReference type="RefSeq" id="WP_354151348.1">
    <property type="nucleotide sequence ID" value="NZ_JBEPMN010000005.1"/>
</dbReference>
<dbReference type="CDD" id="cd01359">
    <property type="entry name" value="Argininosuccinate_lyase"/>
    <property type="match status" value="1"/>
</dbReference>